<dbReference type="HOGENOM" id="CLU_113325_0_0_11"/>
<evidence type="ECO:0000313" key="6">
    <source>
        <dbReference type="EMBL" id="AEG44159.1"/>
    </source>
</evidence>
<reference evidence="6 7" key="1">
    <citation type="submission" date="2011-05" db="EMBL/GenBank/DDBJ databases">
        <title>Complete sequence of Isoptericola variabilis 225.</title>
        <authorList>
            <consortium name="US DOE Joint Genome Institute"/>
            <person name="Lucas S."/>
            <person name="Han J."/>
            <person name="Lapidus A."/>
            <person name="Cheng J.-F."/>
            <person name="Goodwin L."/>
            <person name="Pitluck S."/>
            <person name="Peters L."/>
            <person name="Mikhailova N."/>
            <person name="Zeytun A."/>
            <person name="Han C."/>
            <person name="Tapia R."/>
            <person name="Land M."/>
            <person name="Hauser L."/>
            <person name="Kyrpides N."/>
            <person name="Ivanova N."/>
            <person name="Pagani I."/>
            <person name="Siebers A."/>
            <person name="Allgaier M."/>
            <person name="Thelen M."/>
            <person name="Hugenholtz P."/>
            <person name="Gladden J."/>
            <person name="Woyke T."/>
        </authorList>
    </citation>
    <scope>NUCLEOTIDE SEQUENCE [LARGE SCALE GENOMIC DNA]</scope>
    <source>
        <strain evidence="7">225</strain>
    </source>
</reference>
<keyword evidence="7" id="KW-1185">Reference proteome</keyword>
<accession>F6FTN2</accession>
<keyword evidence="1" id="KW-0805">Transcription regulation</keyword>
<dbReference type="PRINTS" id="PR00455">
    <property type="entry name" value="HTHTETR"/>
</dbReference>
<keyword evidence="2 4" id="KW-0238">DNA-binding</keyword>
<evidence type="ECO:0000313" key="7">
    <source>
        <dbReference type="Proteomes" id="UP000009236"/>
    </source>
</evidence>
<feature type="domain" description="HTH tetR-type" evidence="5">
    <location>
        <begin position="16"/>
        <end position="75"/>
    </location>
</feature>
<sequence length="215" mass="22702">MLTDPASRRAAPLAPDDRRAAIVEAVLPLVGERGLDVTSKELAAAAGVAEGTLFRAFGDKTCLVGTVAVEGLRRAASAAETREALAAIDRSLPLEERLAQVLAIGRRQAADVTRWAAHLRTLHQRTAHATPSGEQVREFREQLARHHEERRAATAEGLLAVLEPDRHRLRVPPEVAVALVEAIVAGAHQSVEGLAPVPDPAVLADALVHGIAGGS</sequence>
<evidence type="ECO:0000259" key="5">
    <source>
        <dbReference type="PROSITE" id="PS50977"/>
    </source>
</evidence>
<dbReference type="InterPro" id="IPR001647">
    <property type="entry name" value="HTH_TetR"/>
</dbReference>
<dbReference type="PANTHER" id="PTHR30055:SF234">
    <property type="entry name" value="HTH-TYPE TRANSCRIPTIONAL REGULATOR BETI"/>
    <property type="match status" value="1"/>
</dbReference>
<dbReference type="InterPro" id="IPR009057">
    <property type="entry name" value="Homeodomain-like_sf"/>
</dbReference>
<dbReference type="AlphaFoldDB" id="F6FTN2"/>
<dbReference type="GO" id="GO:0003700">
    <property type="term" value="F:DNA-binding transcription factor activity"/>
    <property type="evidence" value="ECO:0007669"/>
    <property type="project" value="TreeGrafter"/>
</dbReference>
<protein>
    <submittedName>
        <fullName evidence="6">Regulatory protein TetR</fullName>
    </submittedName>
</protein>
<dbReference type="GO" id="GO:0000976">
    <property type="term" value="F:transcription cis-regulatory region binding"/>
    <property type="evidence" value="ECO:0007669"/>
    <property type="project" value="TreeGrafter"/>
</dbReference>
<dbReference type="STRING" id="743718.Isova_1392"/>
<dbReference type="RefSeq" id="WP_013838551.1">
    <property type="nucleotide sequence ID" value="NC_015588.1"/>
</dbReference>
<feature type="DNA-binding region" description="H-T-H motif" evidence="4">
    <location>
        <begin position="38"/>
        <end position="57"/>
    </location>
</feature>
<dbReference type="PANTHER" id="PTHR30055">
    <property type="entry name" value="HTH-TYPE TRANSCRIPTIONAL REGULATOR RUTR"/>
    <property type="match status" value="1"/>
</dbReference>
<dbReference type="KEGG" id="iva:Isova_1392"/>
<evidence type="ECO:0000256" key="1">
    <source>
        <dbReference type="ARBA" id="ARBA00023015"/>
    </source>
</evidence>
<dbReference type="PROSITE" id="PS50977">
    <property type="entry name" value="HTH_TETR_2"/>
    <property type="match status" value="1"/>
</dbReference>
<evidence type="ECO:0000256" key="2">
    <source>
        <dbReference type="ARBA" id="ARBA00023125"/>
    </source>
</evidence>
<dbReference type="eggNOG" id="COG1309">
    <property type="taxonomic scope" value="Bacteria"/>
</dbReference>
<gene>
    <name evidence="6" type="ordered locus">Isova_1392</name>
</gene>
<dbReference type="Pfam" id="PF00440">
    <property type="entry name" value="TetR_N"/>
    <property type="match status" value="1"/>
</dbReference>
<dbReference type="Gene3D" id="1.10.357.10">
    <property type="entry name" value="Tetracycline Repressor, domain 2"/>
    <property type="match status" value="1"/>
</dbReference>
<organism evidence="7">
    <name type="scientific">Isoptericola variabilis (strain 225)</name>
    <dbReference type="NCBI Taxonomy" id="743718"/>
    <lineage>
        <taxon>Bacteria</taxon>
        <taxon>Bacillati</taxon>
        <taxon>Actinomycetota</taxon>
        <taxon>Actinomycetes</taxon>
        <taxon>Micrococcales</taxon>
        <taxon>Promicromonosporaceae</taxon>
        <taxon>Isoptericola</taxon>
    </lineage>
</organism>
<keyword evidence="3" id="KW-0804">Transcription</keyword>
<evidence type="ECO:0000256" key="4">
    <source>
        <dbReference type="PROSITE-ProRule" id="PRU00335"/>
    </source>
</evidence>
<name>F6FTN2_ISOV2</name>
<dbReference type="InterPro" id="IPR050109">
    <property type="entry name" value="HTH-type_TetR-like_transc_reg"/>
</dbReference>
<dbReference type="EMBL" id="CP002810">
    <property type="protein sequence ID" value="AEG44159.1"/>
    <property type="molecule type" value="Genomic_DNA"/>
</dbReference>
<dbReference type="Proteomes" id="UP000009236">
    <property type="component" value="Chromosome"/>
</dbReference>
<evidence type="ECO:0000256" key="3">
    <source>
        <dbReference type="ARBA" id="ARBA00023163"/>
    </source>
</evidence>
<dbReference type="SUPFAM" id="SSF46689">
    <property type="entry name" value="Homeodomain-like"/>
    <property type="match status" value="1"/>
</dbReference>
<proteinExistence type="predicted"/>